<dbReference type="AlphaFoldDB" id="A0A2A2SCN4"/>
<evidence type="ECO:0000313" key="2">
    <source>
        <dbReference type="EMBL" id="PAX06973.1"/>
    </source>
</evidence>
<feature type="region of interest" description="Disordered" evidence="1">
    <location>
        <begin position="48"/>
        <end position="68"/>
    </location>
</feature>
<gene>
    <name evidence="2" type="ORF">CKY28_12965</name>
</gene>
<sequence length="99" mass="10760">MVIRFGSAFLTSVIMAMPSAGYGQDVLGPVNPVTYTPAITMNAAIRAQAQQRARGPRSAQARTSRSAQTCAELPRFRSHYGAGDRKVQELTRLCRQAGY</sequence>
<feature type="compositionally biased region" description="Low complexity" evidence="1">
    <location>
        <begin position="48"/>
        <end position="62"/>
    </location>
</feature>
<evidence type="ECO:0000256" key="1">
    <source>
        <dbReference type="SAM" id="MobiDB-lite"/>
    </source>
</evidence>
<organism evidence="2 3">
    <name type="scientific">Sphingomonas lenta</name>
    <dbReference type="NCBI Taxonomy" id="1141887"/>
    <lineage>
        <taxon>Bacteria</taxon>
        <taxon>Pseudomonadati</taxon>
        <taxon>Pseudomonadota</taxon>
        <taxon>Alphaproteobacteria</taxon>
        <taxon>Sphingomonadales</taxon>
        <taxon>Sphingomonadaceae</taxon>
        <taxon>Sphingomonas</taxon>
    </lineage>
</organism>
<reference evidence="3" key="1">
    <citation type="submission" date="2017-09" db="EMBL/GenBank/DDBJ databases">
        <authorList>
            <person name="Feng G."/>
            <person name="Zhu H."/>
        </authorList>
    </citation>
    <scope>NUCLEOTIDE SEQUENCE [LARGE SCALE GENOMIC DNA]</scope>
    <source>
        <strain evidence="3">1PNM-20</strain>
    </source>
</reference>
<keyword evidence="3" id="KW-1185">Reference proteome</keyword>
<dbReference type="EMBL" id="NSLI01000004">
    <property type="protein sequence ID" value="PAX06973.1"/>
    <property type="molecule type" value="Genomic_DNA"/>
</dbReference>
<accession>A0A2A2SCN4</accession>
<dbReference type="Proteomes" id="UP000218151">
    <property type="component" value="Unassembled WGS sequence"/>
</dbReference>
<protein>
    <submittedName>
        <fullName evidence="2">Uncharacterized protein</fullName>
    </submittedName>
</protein>
<comment type="caution">
    <text evidence="2">The sequence shown here is derived from an EMBL/GenBank/DDBJ whole genome shotgun (WGS) entry which is preliminary data.</text>
</comment>
<proteinExistence type="predicted"/>
<evidence type="ECO:0000313" key="3">
    <source>
        <dbReference type="Proteomes" id="UP000218151"/>
    </source>
</evidence>
<name>A0A2A2SCN4_9SPHN</name>